<evidence type="ECO:0000313" key="1">
    <source>
        <dbReference type="EMBL" id="KAB1079331.1"/>
    </source>
</evidence>
<protein>
    <submittedName>
        <fullName evidence="1">Uncharacterized protein</fullName>
    </submittedName>
</protein>
<organism evidence="1 2">
    <name type="scientific">Methylobacterium soli</name>
    <dbReference type="NCBI Taxonomy" id="553447"/>
    <lineage>
        <taxon>Bacteria</taxon>
        <taxon>Pseudomonadati</taxon>
        <taxon>Pseudomonadota</taxon>
        <taxon>Alphaproteobacteria</taxon>
        <taxon>Hyphomicrobiales</taxon>
        <taxon>Methylobacteriaceae</taxon>
        <taxon>Methylobacterium</taxon>
    </lineage>
</organism>
<keyword evidence="2" id="KW-1185">Reference proteome</keyword>
<dbReference type="RefSeq" id="WP_151000066.1">
    <property type="nucleotide sequence ID" value="NZ_BPQY01000188.1"/>
</dbReference>
<dbReference type="EMBL" id="VZZK01000009">
    <property type="protein sequence ID" value="KAB1079331.1"/>
    <property type="molecule type" value="Genomic_DNA"/>
</dbReference>
<sequence>MSAHMIATEMRAELRQYRRRTRYGDQAECLEAKDSHCAKMDRLIADLVRAIGTPALLSMMPGNRTLGRRSVQVVIRDRAPKRVAARA</sequence>
<reference evidence="1 2" key="1">
    <citation type="submission" date="2019-09" db="EMBL/GenBank/DDBJ databases">
        <title>YIM 48816 draft genome.</title>
        <authorList>
            <person name="Jiang L."/>
        </authorList>
    </citation>
    <scope>NUCLEOTIDE SEQUENCE [LARGE SCALE GENOMIC DNA]</scope>
    <source>
        <strain evidence="1 2">YIM 48816</strain>
    </source>
</reference>
<dbReference type="OrthoDB" id="7997909at2"/>
<name>A0A6L3SYZ4_9HYPH</name>
<proteinExistence type="predicted"/>
<dbReference type="Proteomes" id="UP000474159">
    <property type="component" value="Unassembled WGS sequence"/>
</dbReference>
<evidence type="ECO:0000313" key="2">
    <source>
        <dbReference type="Proteomes" id="UP000474159"/>
    </source>
</evidence>
<accession>A0A6L3SYZ4</accession>
<gene>
    <name evidence="1" type="ORF">F6X53_11015</name>
</gene>
<comment type="caution">
    <text evidence="1">The sequence shown here is derived from an EMBL/GenBank/DDBJ whole genome shotgun (WGS) entry which is preliminary data.</text>
</comment>
<dbReference type="AlphaFoldDB" id="A0A6L3SYZ4"/>